<reference evidence="1" key="1">
    <citation type="submission" date="2022-01" db="EMBL/GenBank/DDBJ databases">
        <title>Colwellia maritima, isolated from seawater.</title>
        <authorList>
            <person name="Kristyanto S."/>
            <person name="Jung J."/>
            <person name="Jeon C.O."/>
        </authorList>
    </citation>
    <scope>NUCLEOTIDE SEQUENCE</scope>
    <source>
        <strain evidence="1">MSW7</strain>
    </source>
</reference>
<protein>
    <submittedName>
        <fullName evidence="1">Uncharacterized protein</fullName>
    </submittedName>
</protein>
<accession>A0ABS9WWJ6</accession>
<sequence>MTSNWKPEVKKEGFWTERHHNVALTSAISHWVVTNDKTTLKRIDQFFVNTISFLEKTYNNNCLKHSYLSHEGKGLDASVCSPWMTALLVEQFWRFFHLTDDFRSVHIIEIFSEFLSDKGVFYFTYRNEISAVPKYLSLFDTKEIESTDPWSELHHACDVVRFIS</sequence>
<proteinExistence type="predicted"/>
<comment type="caution">
    <text evidence="1">The sequence shown here is derived from an EMBL/GenBank/DDBJ whole genome shotgun (WGS) entry which is preliminary data.</text>
</comment>
<evidence type="ECO:0000313" key="2">
    <source>
        <dbReference type="Proteomes" id="UP001139646"/>
    </source>
</evidence>
<dbReference type="EMBL" id="JAKKSL010000001">
    <property type="protein sequence ID" value="MCI2282226.1"/>
    <property type="molecule type" value="Genomic_DNA"/>
</dbReference>
<gene>
    <name evidence="1" type="ORF">L3081_00930</name>
</gene>
<organism evidence="1 2">
    <name type="scientific">Colwellia maritima</name>
    <dbReference type="NCBI Taxonomy" id="2912588"/>
    <lineage>
        <taxon>Bacteria</taxon>
        <taxon>Pseudomonadati</taxon>
        <taxon>Pseudomonadota</taxon>
        <taxon>Gammaproteobacteria</taxon>
        <taxon>Alteromonadales</taxon>
        <taxon>Colwelliaceae</taxon>
        <taxon>Colwellia</taxon>
    </lineage>
</organism>
<evidence type="ECO:0000313" key="1">
    <source>
        <dbReference type="EMBL" id="MCI2282226.1"/>
    </source>
</evidence>
<dbReference type="RefSeq" id="WP_242282797.1">
    <property type="nucleotide sequence ID" value="NZ_JAKKSL010000001.1"/>
</dbReference>
<keyword evidence="2" id="KW-1185">Reference proteome</keyword>
<name>A0ABS9WWJ6_9GAMM</name>
<dbReference type="Proteomes" id="UP001139646">
    <property type="component" value="Unassembled WGS sequence"/>
</dbReference>